<feature type="domain" description="CP-type G" evidence="12">
    <location>
        <begin position="63"/>
        <end position="223"/>
    </location>
</feature>
<evidence type="ECO:0000259" key="12">
    <source>
        <dbReference type="PROSITE" id="PS51721"/>
    </source>
</evidence>
<dbReference type="Gene3D" id="2.40.50.140">
    <property type="entry name" value="Nucleic acid-binding proteins"/>
    <property type="match status" value="1"/>
</dbReference>
<evidence type="ECO:0000313" key="14">
    <source>
        <dbReference type="Proteomes" id="UP000294650"/>
    </source>
</evidence>
<feature type="binding site" evidence="10">
    <location>
        <position position="254"/>
    </location>
    <ligand>
        <name>Zn(2+)</name>
        <dbReference type="ChEBI" id="CHEBI:29105"/>
    </ligand>
</feature>
<dbReference type="OrthoDB" id="9809485at2"/>
<accession>A0A4R3NB10</accession>
<dbReference type="InterPro" id="IPR004881">
    <property type="entry name" value="Ribosome_biogen_GTPase_RsgA"/>
</dbReference>
<dbReference type="GO" id="GO:0003924">
    <property type="term" value="F:GTPase activity"/>
    <property type="evidence" value="ECO:0007669"/>
    <property type="project" value="UniProtKB-UniRule"/>
</dbReference>
<dbReference type="GO" id="GO:0005737">
    <property type="term" value="C:cytoplasm"/>
    <property type="evidence" value="ECO:0007669"/>
    <property type="project" value="UniProtKB-SubCell"/>
</dbReference>
<dbReference type="EMBL" id="SMAN01000001">
    <property type="protein sequence ID" value="TCT26819.1"/>
    <property type="molecule type" value="Genomic_DNA"/>
</dbReference>
<dbReference type="AlphaFoldDB" id="A0A4R3NB10"/>
<dbReference type="InterPro" id="IPR012340">
    <property type="entry name" value="NA-bd_OB-fold"/>
</dbReference>
<organism evidence="13 14">
    <name type="scientific">Melghiribacillus thermohalophilus</name>
    <dbReference type="NCBI Taxonomy" id="1324956"/>
    <lineage>
        <taxon>Bacteria</taxon>
        <taxon>Bacillati</taxon>
        <taxon>Bacillota</taxon>
        <taxon>Bacilli</taxon>
        <taxon>Bacillales</taxon>
        <taxon>Bacillaceae</taxon>
        <taxon>Melghiribacillus</taxon>
    </lineage>
</organism>
<evidence type="ECO:0000256" key="7">
    <source>
        <dbReference type="ARBA" id="ARBA00022833"/>
    </source>
</evidence>
<feature type="binding site" evidence="10">
    <location>
        <position position="252"/>
    </location>
    <ligand>
        <name>Zn(2+)</name>
        <dbReference type="ChEBI" id="CHEBI:29105"/>
    </ligand>
</feature>
<feature type="domain" description="EngC GTPase" evidence="11">
    <location>
        <begin position="72"/>
        <end position="221"/>
    </location>
</feature>
<dbReference type="PROSITE" id="PS50936">
    <property type="entry name" value="ENGC_GTPASE"/>
    <property type="match status" value="1"/>
</dbReference>
<evidence type="ECO:0000256" key="5">
    <source>
        <dbReference type="ARBA" id="ARBA00022741"/>
    </source>
</evidence>
<dbReference type="Gene3D" id="1.10.40.50">
    <property type="entry name" value="Probable gtpase engc, domain 3"/>
    <property type="match status" value="1"/>
</dbReference>
<keyword evidence="1 10" id="KW-0963">Cytoplasm</keyword>
<dbReference type="InterPro" id="IPR010914">
    <property type="entry name" value="RsgA_GTPase_dom"/>
</dbReference>
<keyword evidence="3 10" id="KW-0479">Metal-binding</keyword>
<dbReference type="SUPFAM" id="SSF50249">
    <property type="entry name" value="Nucleic acid-binding proteins"/>
    <property type="match status" value="1"/>
</dbReference>
<feature type="binding site" evidence="10">
    <location>
        <position position="247"/>
    </location>
    <ligand>
        <name>Zn(2+)</name>
        <dbReference type="ChEBI" id="CHEBI:29105"/>
    </ligand>
</feature>
<dbReference type="PANTHER" id="PTHR32120">
    <property type="entry name" value="SMALL RIBOSOMAL SUBUNIT BIOGENESIS GTPASE RSGA"/>
    <property type="match status" value="1"/>
</dbReference>
<evidence type="ECO:0000256" key="1">
    <source>
        <dbReference type="ARBA" id="ARBA00022490"/>
    </source>
</evidence>
<keyword evidence="14" id="KW-1185">Reference proteome</keyword>
<dbReference type="RefSeq" id="WP_132370182.1">
    <property type="nucleotide sequence ID" value="NZ_SMAN01000001.1"/>
</dbReference>
<name>A0A4R3NB10_9BACI</name>
<proteinExistence type="inferred from homology"/>
<dbReference type="InterPro" id="IPR030378">
    <property type="entry name" value="G_CP_dom"/>
</dbReference>
<dbReference type="NCBIfam" id="TIGR00157">
    <property type="entry name" value="ribosome small subunit-dependent GTPase A"/>
    <property type="match status" value="1"/>
</dbReference>
<dbReference type="Pfam" id="PF16745">
    <property type="entry name" value="RsgA_N"/>
    <property type="match status" value="1"/>
</dbReference>
<evidence type="ECO:0000256" key="3">
    <source>
        <dbReference type="ARBA" id="ARBA00022723"/>
    </source>
</evidence>
<keyword evidence="6 10" id="KW-0378">Hydrolase</keyword>
<comment type="subcellular location">
    <subcellularLocation>
        <location evidence="10">Cytoplasm</location>
    </subcellularLocation>
</comment>
<dbReference type="GO" id="GO:0042274">
    <property type="term" value="P:ribosomal small subunit biogenesis"/>
    <property type="evidence" value="ECO:0007669"/>
    <property type="project" value="UniProtKB-UniRule"/>
</dbReference>
<comment type="similarity">
    <text evidence="10">Belongs to the TRAFAC class YlqF/YawG GTPase family. RsgA subfamily.</text>
</comment>
<evidence type="ECO:0000259" key="11">
    <source>
        <dbReference type="PROSITE" id="PS50936"/>
    </source>
</evidence>
<dbReference type="PANTHER" id="PTHR32120:SF11">
    <property type="entry name" value="SMALL RIBOSOMAL SUBUNIT BIOGENESIS GTPASE RSGA 1, MITOCHONDRIAL-RELATED"/>
    <property type="match status" value="1"/>
</dbReference>
<dbReference type="EC" id="3.6.1.-" evidence="10"/>
<comment type="function">
    <text evidence="10">One of several proteins that assist in the late maturation steps of the functional core of the 30S ribosomal subunit. Helps release RbfA from mature subunits. May play a role in the assembly of ribosomal proteins into the subunit. Circularly permuted GTPase that catalyzes slow GTP hydrolysis, GTPase activity is stimulated by the 30S ribosomal subunit.</text>
</comment>
<dbReference type="InterPro" id="IPR031944">
    <property type="entry name" value="RsgA_N"/>
</dbReference>
<comment type="subunit">
    <text evidence="10">Monomer. Associates with 30S ribosomal subunit, binds 16S rRNA.</text>
</comment>
<dbReference type="Gene3D" id="3.40.50.300">
    <property type="entry name" value="P-loop containing nucleotide triphosphate hydrolases"/>
    <property type="match status" value="1"/>
</dbReference>
<dbReference type="SUPFAM" id="SSF52540">
    <property type="entry name" value="P-loop containing nucleoside triphosphate hydrolases"/>
    <property type="match status" value="1"/>
</dbReference>
<dbReference type="PROSITE" id="PS51721">
    <property type="entry name" value="G_CP"/>
    <property type="match status" value="1"/>
</dbReference>
<dbReference type="CDD" id="cd01854">
    <property type="entry name" value="YjeQ_EngC"/>
    <property type="match status" value="1"/>
</dbReference>
<dbReference type="Proteomes" id="UP000294650">
    <property type="component" value="Unassembled WGS sequence"/>
</dbReference>
<evidence type="ECO:0000256" key="8">
    <source>
        <dbReference type="ARBA" id="ARBA00022884"/>
    </source>
</evidence>
<evidence type="ECO:0000313" key="13">
    <source>
        <dbReference type="EMBL" id="TCT26819.1"/>
    </source>
</evidence>
<protein>
    <recommendedName>
        <fullName evidence="10">Small ribosomal subunit biogenesis GTPase RsgA</fullName>
        <ecNumber evidence="10">3.6.1.-</ecNumber>
    </recommendedName>
</protein>
<evidence type="ECO:0000256" key="9">
    <source>
        <dbReference type="ARBA" id="ARBA00023134"/>
    </source>
</evidence>
<keyword evidence="2 10" id="KW-0690">Ribosome biogenesis</keyword>
<comment type="cofactor">
    <cofactor evidence="10">
        <name>Zn(2+)</name>
        <dbReference type="ChEBI" id="CHEBI:29105"/>
    </cofactor>
    <text evidence="10">Binds 1 zinc ion per subunit.</text>
</comment>
<evidence type="ECO:0000256" key="6">
    <source>
        <dbReference type="ARBA" id="ARBA00022801"/>
    </source>
</evidence>
<reference evidence="13 14" key="1">
    <citation type="submission" date="2019-03" db="EMBL/GenBank/DDBJ databases">
        <title>Genomic Encyclopedia of Type Strains, Phase IV (KMG-IV): sequencing the most valuable type-strain genomes for metagenomic binning, comparative biology and taxonomic classification.</title>
        <authorList>
            <person name="Goeker M."/>
        </authorList>
    </citation>
    <scope>NUCLEOTIDE SEQUENCE [LARGE SCALE GENOMIC DNA]</scope>
    <source>
        <strain evidence="13 14">DSM 25894</strain>
    </source>
</reference>
<dbReference type="GO" id="GO:0046872">
    <property type="term" value="F:metal ion binding"/>
    <property type="evidence" value="ECO:0007669"/>
    <property type="project" value="UniProtKB-KW"/>
</dbReference>
<evidence type="ECO:0000256" key="10">
    <source>
        <dbReference type="HAMAP-Rule" id="MF_01820"/>
    </source>
</evidence>
<dbReference type="HAMAP" id="MF_01820">
    <property type="entry name" value="GTPase_RsgA"/>
    <property type="match status" value="1"/>
</dbReference>
<dbReference type="CDD" id="cd04466">
    <property type="entry name" value="S1_YloQ_GTPase"/>
    <property type="match status" value="1"/>
</dbReference>
<comment type="caution">
    <text evidence="13">The sequence shown here is derived from an EMBL/GenBank/DDBJ whole genome shotgun (WGS) entry which is preliminary data.</text>
</comment>
<keyword evidence="9 10" id="KW-0342">GTP-binding</keyword>
<sequence>MTKGKIIKALSGFYYVQVADRVIECRGRGLFRKKNITPLVGDRVDIELQDDGSGYLTKIEKRDNELIRPPIANVQQAFIVTSAVDPVFNAQLLDRFLVLVEAEQIEPVLIITKMDLIDENEKHEIERFRRTYHQIGYPVLLVSAKGKEGIDDIIPYMKGKTTVMAGQSGVGKSTLLNELKPGLNLETKGISKSLGRGKHTTRHVELLEMHGGLIADTPGFSSLEFENIDADELQHFFPEMRDKHSQCKFRGCRHHQEPKCAVKEAVEKEEIASFRYQHYLQFLQEIQNRKPRYER</sequence>
<keyword evidence="7 10" id="KW-0862">Zinc</keyword>
<dbReference type="Pfam" id="PF03193">
    <property type="entry name" value="RsgA_GTPase"/>
    <property type="match status" value="1"/>
</dbReference>
<feature type="binding site" evidence="10">
    <location>
        <begin position="112"/>
        <end position="115"/>
    </location>
    <ligand>
        <name>GTP</name>
        <dbReference type="ChEBI" id="CHEBI:37565"/>
    </ligand>
</feature>
<keyword evidence="4 10" id="KW-0699">rRNA-binding</keyword>
<keyword evidence="5 10" id="KW-0547">Nucleotide-binding</keyword>
<dbReference type="GO" id="GO:0019843">
    <property type="term" value="F:rRNA binding"/>
    <property type="evidence" value="ECO:0007669"/>
    <property type="project" value="UniProtKB-KW"/>
</dbReference>
<feature type="binding site" evidence="10">
    <location>
        <position position="260"/>
    </location>
    <ligand>
        <name>Zn(2+)</name>
        <dbReference type="ChEBI" id="CHEBI:29105"/>
    </ligand>
</feature>
<feature type="binding site" evidence="10">
    <location>
        <begin position="166"/>
        <end position="174"/>
    </location>
    <ligand>
        <name>GTP</name>
        <dbReference type="ChEBI" id="CHEBI:37565"/>
    </ligand>
</feature>
<dbReference type="InterPro" id="IPR027417">
    <property type="entry name" value="P-loop_NTPase"/>
</dbReference>
<gene>
    <name evidence="10" type="primary">rsgA</name>
    <name evidence="13" type="ORF">EDD68_101172</name>
</gene>
<evidence type="ECO:0000256" key="4">
    <source>
        <dbReference type="ARBA" id="ARBA00022730"/>
    </source>
</evidence>
<keyword evidence="8 10" id="KW-0694">RNA-binding</keyword>
<dbReference type="GO" id="GO:0005525">
    <property type="term" value="F:GTP binding"/>
    <property type="evidence" value="ECO:0007669"/>
    <property type="project" value="UniProtKB-UniRule"/>
</dbReference>
<evidence type="ECO:0000256" key="2">
    <source>
        <dbReference type="ARBA" id="ARBA00022517"/>
    </source>
</evidence>